<proteinExistence type="predicted"/>
<accession>A0ACC0BF42</accession>
<dbReference type="EMBL" id="CM044703">
    <property type="protein sequence ID" value="KAI5671245.1"/>
    <property type="molecule type" value="Genomic_DNA"/>
</dbReference>
<comment type="caution">
    <text evidence="1">The sequence shown here is derived from an EMBL/GenBank/DDBJ whole genome shotgun (WGS) entry which is preliminary data.</text>
</comment>
<sequence length="174" mass="18487">MVRPGARRCDDDLGDVTDRASRVEGRAVTASSRGVRGRHSISDIPSTSTPIAPGMYYDPGAPGSSTQPPIPFRIHPPTTSYHLYTPVPRAEYEATARGNSSSDIGLGRDSGTSRSEEAVRVGSLCMHSSEGNEDEREDDGGHDDDDDDGDNDGDDHEPVPVVEASSSGHRPALD</sequence>
<name>A0ACC0BF42_CATRO</name>
<gene>
    <name evidence="1" type="ORF">M9H77_11609</name>
</gene>
<keyword evidence="2" id="KW-1185">Reference proteome</keyword>
<organism evidence="1 2">
    <name type="scientific">Catharanthus roseus</name>
    <name type="common">Madagascar periwinkle</name>
    <name type="synonym">Vinca rosea</name>
    <dbReference type="NCBI Taxonomy" id="4058"/>
    <lineage>
        <taxon>Eukaryota</taxon>
        <taxon>Viridiplantae</taxon>
        <taxon>Streptophyta</taxon>
        <taxon>Embryophyta</taxon>
        <taxon>Tracheophyta</taxon>
        <taxon>Spermatophyta</taxon>
        <taxon>Magnoliopsida</taxon>
        <taxon>eudicotyledons</taxon>
        <taxon>Gunneridae</taxon>
        <taxon>Pentapetalae</taxon>
        <taxon>asterids</taxon>
        <taxon>lamiids</taxon>
        <taxon>Gentianales</taxon>
        <taxon>Apocynaceae</taxon>
        <taxon>Rauvolfioideae</taxon>
        <taxon>Vinceae</taxon>
        <taxon>Catharanthinae</taxon>
        <taxon>Catharanthus</taxon>
    </lineage>
</organism>
<evidence type="ECO:0000313" key="2">
    <source>
        <dbReference type="Proteomes" id="UP001060085"/>
    </source>
</evidence>
<dbReference type="Proteomes" id="UP001060085">
    <property type="component" value="Linkage Group LG03"/>
</dbReference>
<reference evidence="2" key="1">
    <citation type="journal article" date="2023" name="Nat. Plants">
        <title>Single-cell RNA sequencing provides a high-resolution roadmap for understanding the multicellular compartmentation of specialized metabolism.</title>
        <authorList>
            <person name="Sun S."/>
            <person name="Shen X."/>
            <person name="Li Y."/>
            <person name="Li Y."/>
            <person name="Wang S."/>
            <person name="Li R."/>
            <person name="Zhang H."/>
            <person name="Shen G."/>
            <person name="Guo B."/>
            <person name="Wei J."/>
            <person name="Xu J."/>
            <person name="St-Pierre B."/>
            <person name="Chen S."/>
            <person name="Sun C."/>
        </authorList>
    </citation>
    <scope>NUCLEOTIDE SEQUENCE [LARGE SCALE GENOMIC DNA]</scope>
</reference>
<protein>
    <submittedName>
        <fullName evidence="1">Uncharacterized protein</fullName>
    </submittedName>
</protein>
<evidence type="ECO:0000313" key="1">
    <source>
        <dbReference type="EMBL" id="KAI5671245.1"/>
    </source>
</evidence>